<dbReference type="InterPro" id="IPR036787">
    <property type="entry name" value="T_IF-3_N_sf"/>
</dbReference>
<dbReference type="Gene3D" id="3.30.110.10">
    <property type="entry name" value="Translation initiation factor 3 (IF-3), C-terminal domain"/>
    <property type="match status" value="1"/>
</dbReference>
<comment type="subcellular location">
    <subcellularLocation>
        <location evidence="4">Cytoplasm</location>
    </subcellularLocation>
</comment>
<proteinExistence type="inferred from homology"/>
<dbReference type="GO" id="GO:0043022">
    <property type="term" value="F:ribosome binding"/>
    <property type="evidence" value="ECO:0007669"/>
    <property type="project" value="TreeGrafter"/>
</dbReference>
<dbReference type="FunFam" id="3.30.110.10:FF:000001">
    <property type="entry name" value="Translation initiation factor IF-3"/>
    <property type="match status" value="1"/>
</dbReference>
<dbReference type="InterPro" id="IPR036788">
    <property type="entry name" value="T_IF-3_C_sf"/>
</dbReference>
<evidence type="ECO:0000256" key="3">
    <source>
        <dbReference type="ARBA" id="ARBA00022917"/>
    </source>
</evidence>
<dbReference type="SUPFAM" id="SSF55200">
    <property type="entry name" value="Translation initiation factor IF3, C-terminal domain"/>
    <property type="match status" value="1"/>
</dbReference>
<dbReference type="Gene3D" id="3.10.20.80">
    <property type="entry name" value="Translation initiation factor 3 (IF-3), N-terminal domain"/>
    <property type="match status" value="1"/>
</dbReference>
<dbReference type="GO" id="GO:0005829">
    <property type="term" value="C:cytosol"/>
    <property type="evidence" value="ECO:0007669"/>
    <property type="project" value="TreeGrafter"/>
</dbReference>
<dbReference type="Pfam" id="PF05198">
    <property type="entry name" value="IF3_N"/>
    <property type="match status" value="1"/>
</dbReference>
<dbReference type="AlphaFoldDB" id="A0A7L7KSN0"/>
<keyword evidence="4" id="KW-0963">Cytoplasm</keyword>
<dbReference type="GO" id="GO:0032790">
    <property type="term" value="P:ribosome disassembly"/>
    <property type="evidence" value="ECO:0007669"/>
    <property type="project" value="TreeGrafter"/>
</dbReference>
<dbReference type="RefSeq" id="WP_258877522.1">
    <property type="nucleotide sequence ID" value="NZ_CP048914.1"/>
</dbReference>
<evidence type="ECO:0000259" key="6">
    <source>
        <dbReference type="Pfam" id="PF00707"/>
    </source>
</evidence>
<keyword evidence="3 4" id="KW-0648">Protein biosynthesis</keyword>
<evidence type="ECO:0000313" key="9">
    <source>
        <dbReference type="Proteomes" id="UP000514720"/>
    </source>
</evidence>
<dbReference type="Proteomes" id="UP000514720">
    <property type="component" value="Chromosome"/>
</dbReference>
<dbReference type="Pfam" id="PF00707">
    <property type="entry name" value="IF3_C"/>
    <property type="match status" value="1"/>
</dbReference>
<organism evidence="8 9">
    <name type="scientific">Candidatus Xianfuyuplasma coldseepsis</name>
    <dbReference type="NCBI Taxonomy" id="2782163"/>
    <lineage>
        <taxon>Bacteria</taxon>
        <taxon>Bacillati</taxon>
        <taxon>Mycoplasmatota</taxon>
        <taxon>Mollicutes</taxon>
        <taxon>Candidatus Izemoplasmatales</taxon>
        <taxon>Candidatus Izemoplasmataceae</taxon>
        <taxon>Candidatus Xianfuyuplasma</taxon>
    </lineage>
</organism>
<dbReference type="KEGG" id="xcl:G4Z02_08155"/>
<evidence type="ECO:0000256" key="2">
    <source>
        <dbReference type="ARBA" id="ARBA00022540"/>
    </source>
</evidence>
<dbReference type="InterPro" id="IPR001288">
    <property type="entry name" value="Translation_initiation_fac_3"/>
</dbReference>
<keyword evidence="9" id="KW-1185">Reference proteome</keyword>
<dbReference type="GO" id="GO:0003743">
    <property type="term" value="F:translation initiation factor activity"/>
    <property type="evidence" value="ECO:0007669"/>
    <property type="project" value="UniProtKB-UniRule"/>
</dbReference>
<dbReference type="HAMAP" id="MF_00080">
    <property type="entry name" value="IF_3"/>
    <property type="match status" value="1"/>
</dbReference>
<feature type="domain" description="Translation initiation factor 3 C-terminal" evidence="6">
    <location>
        <begin position="67"/>
        <end position="151"/>
    </location>
</feature>
<comment type="subunit">
    <text evidence="4">Monomer.</text>
</comment>
<evidence type="ECO:0000259" key="7">
    <source>
        <dbReference type="Pfam" id="PF05198"/>
    </source>
</evidence>
<evidence type="ECO:0000256" key="4">
    <source>
        <dbReference type="HAMAP-Rule" id="MF_00080"/>
    </source>
</evidence>
<dbReference type="GO" id="GO:0016020">
    <property type="term" value="C:membrane"/>
    <property type="evidence" value="ECO:0007669"/>
    <property type="project" value="TreeGrafter"/>
</dbReference>
<sequence length="156" mass="18254">MIIAEDGEKLGVMSKNEAIDLAYERDLDVFVVAPSAKPPVAKFMDYNRHKYEQQRKQREARKNQKVVSLKEIRLSPKIDIHDFETKLRNGRKFLEKGDKLKVSIRFRGREMAYTNKGREVMLNFAEKCADIATIESYPKQDGRNMYMRLAPIKDKK</sequence>
<comment type="function">
    <text evidence="4">IF-3 binds to the 30S ribosomal subunit and shifts the equilibrium between 70S ribosomes and their 50S and 30S subunits in favor of the free subunits, thus enhancing the availability of 30S subunits on which protein synthesis initiation begins.</text>
</comment>
<accession>A0A7L7KSN0</accession>
<gene>
    <name evidence="4" type="primary">infC</name>
    <name evidence="8" type="ORF">G4Z02_08155</name>
</gene>
<dbReference type="PANTHER" id="PTHR10938:SF0">
    <property type="entry name" value="TRANSLATION INITIATION FACTOR IF-3, MITOCHONDRIAL"/>
    <property type="match status" value="1"/>
</dbReference>
<dbReference type="InterPro" id="IPR019814">
    <property type="entry name" value="Translation_initiation_fac_3_N"/>
</dbReference>
<feature type="domain" description="Translation initiation factor 3 N-terminal" evidence="7">
    <location>
        <begin position="2"/>
        <end position="60"/>
    </location>
</feature>
<evidence type="ECO:0000256" key="5">
    <source>
        <dbReference type="NCBIfam" id="TIGR00168"/>
    </source>
</evidence>
<keyword evidence="2 4" id="KW-0396">Initiation factor</keyword>
<name>A0A7L7KSN0_9MOLU</name>
<evidence type="ECO:0000256" key="1">
    <source>
        <dbReference type="ARBA" id="ARBA00005439"/>
    </source>
</evidence>
<reference evidence="8 9" key="1">
    <citation type="submission" date="2020-02" db="EMBL/GenBank/DDBJ databases">
        <authorList>
            <person name="Zheng R.K."/>
            <person name="Sun C.M."/>
        </authorList>
    </citation>
    <scope>NUCLEOTIDE SEQUENCE [LARGE SCALE GENOMIC DNA]</scope>
    <source>
        <strain evidence="9">zrk13</strain>
    </source>
</reference>
<dbReference type="InterPro" id="IPR019815">
    <property type="entry name" value="Translation_initiation_fac_3_C"/>
</dbReference>
<dbReference type="SUPFAM" id="SSF54364">
    <property type="entry name" value="Translation initiation factor IF3, N-terminal domain"/>
    <property type="match status" value="1"/>
</dbReference>
<dbReference type="EMBL" id="CP048914">
    <property type="protein sequence ID" value="QMS85717.1"/>
    <property type="molecule type" value="Genomic_DNA"/>
</dbReference>
<evidence type="ECO:0000313" key="8">
    <source>
        <dbReference type="EMBL" id="QMS85717.1"/>
    </source>
</evidence>
<dbReference type="PANTHER" id="PTHR10938">
    <property type="entry name" value="TRANSLATION INITIATION FACTOR IF-3"/>
    <property type="match status" value="1"/>
</dbReference>
<dbReference type="NCBIfam" id="TIGR00168">
    <property type="entry name" value="infC"/>
    <property type="match status" value="1"/>
</dbReference>
<protein>
    <recommendedName>
        <fullName evidence="4 5">Translation initiation factor IF-3</fullName>
    </recommendedName>
</protein>
<comment type="similarity">
    <text evidence="1 4">Belongs to the IF-3 family.</text>
</comment>